<keyword evidence="1 2" id="KW-0732">Signal</keyword>
<evidence type="ECO:0000313" key="5">
    <source>
        <dbReference type="Proteomes" id="UP000249524"/>
    </source>
</evidence>
<accession>A0A328BCD6</accession>
<dbReference type="InterPro" id="IPR011055">
    <property type="entry name" value="Dup_hybrid_motif"/>
</dbReference>
<organism evidence="4 5">
    <name type="scientific">Phenylobacterium kunshanense</name>
    <dbReference type="NCBI Taxonomy" id="1445034"/>
    <lineage>
        <taxon>Bacteria</taxon>
        <taxon>Pseudomonadati</taxon>
        <taxon>Pseudomonadota</taxon>
        <taxon>Alphaproteobacteria</taxon>
        <taxon>Caulobacterales</taxon>
        <taxon>Caulobacteraceae</taxon>
        <taxon>Phenylobacterium</taxon>
    </lineage>
</organism>
<evidence type="ECO:0000259" key="3">
    <source>
        <dbReference type="Pfam" id="PF01551"/>
    </source>
</evidence>
<dbReference type="OrthoDB" id="5489603at2"/>
<feature type="signal peptide" evidence="2">
    <location>
        <begin position="1"/>
        <end position="23"/>
    </location>
</feature>
<name>A0A328BCD6_9CAUL</name>
<dbReference type="InterPro" id="IPR016047">
    <property type="entry name" value="M23ase_b-sheet_dom"/>
</dbReference>
<dbReference type="InterPro" id="IPR050570">
    <property type="entry name" value="Cell_wall_metabolism_enzyme"/>
</dbReference>
<gene>
    <name evidence="4" type="ORF">DJ019_12030</name>
</gene>
<evidence type="ECO:0000256" key="2">
    <source>
        <dbReference type="SAM" id="SignalP"/>
    </source>
</evidence>
<evidence type="ECO:0000256" key="1">
    <source>
        <dbReference type="ARBA" id="ARBA00022729"/>
    </source>
</evidence>
<comment type="caution">
    <text evidence="4">The sequence shown here is derived from an EMBL/GenBank/DDBJ whole genome shotgun (WGS) entry which is preliminary data.</text>
</comment>
<feature type="domain" description="M23ase beta-sheet core" evidence="3">
    <location>
        <begin position="69"/>
        <end position="186"/>
    </location>
</feature>
<keyword evidence="5" id="KW-1185">Reference proteome</keyword>
<dbReference type="PANTHER" id="PTHR21666:SF289">
    <property type="entry name" value="L-ALA--D-GLU ENDOPEPTIDASE"/>
    <property type="match status" value="1"/>
</dbReference>
<proteinExistence type="predicted"/>
<protein>
    <submittedName>
        <fullName evidence="4">M23 family peptidase</fullName>
    </submittedName>
</protein>
<dbReference type="AlphaFoldDB" id="A0A328BCD6"/>
<dbReference type="Gene3D" id="2.70.70.10">
    <property type="entry name" value="Glucose Permease (Domain IIA)"/>
    <property type="match status" value="1"/>
</dbReference>
<dbReference type="Pfam" id="PF01551">
    <property type="entry name" value="Peptidase_M23"/>
    <property type="match status" value="1"/>
</dbReference>
<dbReference type="PANTHER" id="PTHR21666">
    <property type="entry name" value="PEPTIDASE-RELATED"/>
    <property type="match status" value="1"/>
</dbReference>
<dbReference type="CDD" id="cd12797">
    <property type="entry name" value="M23_peptidase"/>
    <property type="match status" value="1"/>
</dbReference>
<dbReference type="RefSeq" id="WP_111276291.1">
    <property type="nucleotide sequence ID" value="NZ_QFYS01000005.1"/>
</dbReference>
<sequence length="331" mass="34868">MKVPLLAIPAFLLATALTPVAGAQVPPPSLGLPIACEPGRTCEVQHHMDRDPGPGARDYRCGSKTYDGHTGLDIRVPDMAAQRRGVAVLAAAAGKVLRTRDGVLDRVVGQGGLDPKDPQGCGNAVVIDHGGGWLTSYCHMAQGSVTVKPGDPVAAGQPLGKVGLSGLTEFPHVHVEVRRGGKVVDPFAPDMSNPAACSAQAGLWNAATAAKLAYKAGAILNAGFAEAQPTMVDVENGAVKPFSAASPWLIVYVRAITLLPGDETELVLKGADGTVLAQVRRPPLARWRAQDLQLVGKRRPPTGWARGTYTADYRVWRDGKVALSRRLEVRL</sequence>
<dbReference type="EMBL" id="QFYS01000005">
    <property type="protein sequence ID" value="RAK64753.1"/>
    <property type="molecule type" value="Genomic_DNA"/>
</dbReference>
<feature type="chain" id="PRO_5016422629" evidence="2">
    <location>
        <begin position="24"/>
        <end position="331"/>
    </location>
</feature>
<dbReference type="Proteomes" id="UP000249524">
    <property type="component" value="Unassembled WGS sequence"/>
</dbReference>
<dbReference type="GO" id="GO:0004222">
    <property type="term" value="F:metalloendopeptidase activity"/>
    <property type="evidence" value="ECO:0007669"/>
    <property type="project" value="TreeGrafter"/>
</dbReference>
<evidence type="ECO:0000313" key="4">
    <source>
        <dbReference type="EMBL" id="RAK64753.1"/>
    </source>
</evidence>
<dbReference type="SUPFAM" id="SSF51261">
    <property type="entry name" value="Duplicated hybrid motif"/>
    <property type="match status" value="1"/>
</dbReference>
<reference evidence="4 5" key="1">
    <citation type="submission" date="2018-05" db="EMBL/GenBank/DDBJ databases">
        <authorList>
            <person name="Lanie J.A."/>
            <person name="Ng W.-L."/>
            <person name="Kazmierczak K.M."/>
            <person name="Andrzejewski T.M."/>
            <person name="Davidsen T.M."/>
            <person name="Wayne K.J."/>
            <person name="Tettelin H."/>
            <person name="Glass J.I."/>
            <person name="Rusch D."/>
            <person name="Podicherti R."/>
            <person name="Tsui H.-C.T."/>
            <person name="Winkler M.E."/>
        </authorList>
    </citation>
    <scope>NUCLEOTIDE SEQUENCE [LARGE SCALE GENOMIC DNA]</scope>
    <source>
        <strain evidence="4 5">BUT-10</strain>
    </source>
</reference>